<keyword evidence="6" id="KW-0067">ATP-binding</keyword>
<keyword evidence="6" id="KW-0347">Helicase</keyword>
<comment type="caution">
    <text evidence="6">The sequence shown here is derived from an EMBL/GenBank/DDBJ whole genome shotgun (WGS) entry which is preliminary data.</text>
</comment>
<dbReference type="Gene3D" id="3.40.50.300">
    <property type="entry name" value="P-loop containing nucleotide triphosphate hydrolases"/>
    <property type="match status" value="1"/>
</dbReference>
<keyword evidence="1" id="KW-0378">Hydrolase</keyword>
<dbReference type="InterPro" id="IPR027417">
    <property type="entry name" value="P-loop_NTPase"/>
</dbReference>
<evidence type="ECO:0000259" key="3">
    <source>
        <dbReference type="PROSITE" id="PS50966"/>
    </source>
</evidence>
<dbReference type="InterPro" id="IPR001650">
    <property type="entry name" value="Helicase_C-like"/>
</dbReference>
<proteinExistence type="predicted"/>
<feature type="domain" description="Helicase ATP-binding" evidence="4">
    <location>
        <begin position="620"/>
        <end position="781"/>
    </location>
</feature>
<keyword evidence="2" id="KW-0862">Zinc</keyword>
<dbReference type="RefSeq" id="WP_344732093.1">
    <property type="nucleotide sequence ID" value="NZ_BAAAZH010000008.1"/>
</dbReference>
<evidence type="ECO:0000256" key="2">
    <source>
        <dbReference type="PROSITE-ProRule" id="PRU00325"/>
    </source>
</evidence>
<dbReference type="InterPro" id="IPR007527">
    <property type="entry name" value="Znf_SWIM"/>
</dbReference>
<dbReference type="CDD" id="cd18793">
    <property type="entry name" value="SF2_C_SNF"/>
    <property type="match status" value="1"/>
</dbReference>
<gene>
    <name evidence="6" type="ORF">GCM10022215_09490</name>
</gene>
<dbReference type="PANTHER" id="PTHR10799">
    <property type="entry name" value="SNF2/RAD54 HELICASE FAMILY"/>
    <property type="match status" value="1"/>
</dbReference>
<dbReference type="Gene3D" id="3.40.50.10810">
    <property type="entry name" value="Tandem AAA-ATPase domain"/>
    <property type="match status" value="1"/>
</dbReference>
<dbReference type="PROSITE" id="PS50966">
    <property type="entry name" value="ZF_SWIM"/>
    <property type="match status" value="1"/>
</dbReference>
<dbReference type="Pfam" id="PF00271">
    <property type="entry name" value="Helicase_C"/>
    <property type="match status" value="1"/>
</dbReference>
<dbReference type="SMART" id="SM00490">
    <property type="entry name" value="HELICc"/>
    <property type="match status" value="1"/>
</dbReference>
<feature type="domain" description="Helicase C-terminal" evidence="5">
    <location>
        <begin position="903"/>
        <end position="1050"/>
    </location>
</feature>
<name>A0ABP7XDN2_9ACTN</name>
<accession>A0ABP7XDN2</accession>
<keyword evidence="7" id="KW-1185">Reference proteome</keyword>
<dbReference type="EMBL" id="BAAAZH010000008">
    <property type="protein sequence ID" value="GAA4112823.1"/>
    <property type="molecule type" value="Genomic_DNA"/>
</dbReference>
<dbReference type="Proteomes" id="UP001501495">
    <property type="component" value="Unassembled WGS sequence"/>
</dbReference>
<dbReference type="Pfam" id="PF00176">
    <property type="entry name" value="SNF2-rel_dom"/>
    <property type="match status" value="1"/>
</dbReference>
<dbReference type="InterPro" id="IPR000330">
    <property type="entry name" value="SNF2_N"/>
</dbReference>
<dbReference type="InterPro" id="IPR049730">
    <property type="entry name" value="SNF2/RAD54-like_C"/>
</dbReference>
<dbReference type="GO" id="GO:0004386">
    <property type="term" value="F:helicase activity"/>
    <property type="evidence" value="ECO:0007669"/>
    <property type="project" value="UniProtKB-KW"/>
</dbReference>
<keyword evidence="6" id="KW-0547">Nucleotide-binding</keyword>
<keyword evidence="2" id="KW-0479">Metal-binding</keyword>
<protein>
    <submittedName>
        <fullName evidence="6">DEAD/DEAH box helicase</fullName>
    </submittedName>
</protein>
<evidence type="ECO:0000259" key="5">
    <source>
        <dbReference type="PROSITE" id="PS51194"/>
    </source>
</evidence>
<dbReference type="SUPFAM" id="SSF52540">
    <property type="entry name" value="P-loop containing nucleoside triphosphate hydrolases"/>
    <property type="match status" value="2"/>
</dbReference>
<dbReference type="PROSITE" id="PS51192">
    <property type="entry name" value="HELICASE_ATP_BIND_1"/>
    <property type="match status" value="1"/>
</dbReference>
<evidence type="ECO:0000313" key="7">
    <source>
        <dbReference type="Proteomes" id="UP001501495"/>
    </source>
</evidence>
<dbReference type="PROSITE" id="PS51194">
    <property type="entry name" value="HELICASE_CTER"/>
    <property type="match status" value="1"/>
</dbReference>
<dbReference type="SMART" id="SM00487">
    <property type="entry name" value="DEXDc"/>
    <property type="match status" value="1"/>
</dbReference>
<dbReference type="InterPro" id="IPR038718">
    <property type="entry name" value="SNF2-like_sf"/>
</dbReference>
<sequence length="1067" mass="115850">MDILDLLADSDPADFFGERELERGAEYYAHDRLFYVENTTRESDRVSAMCFAHGSGRQTYVVHLDARVHAGRLSLGTTCTCPVGRQCKHGAGLYWAVRPVRSVSRPRTWREEFDELTLVADDLLDAGRAVGVALAFEREPARYGYGGSGSRITLRPMRPGARQPWVRTGLSWNDVPRAVRDGDYDARQLAALDALQRSLGAANHWYNAATAPPLDDFGPQLVPLLRQARDAGVVLLPIGLPPLEVLDGTARVAVDVVERGTGASVLVGIAHPAGFTDGEEVQVIGSPAHTALLPVGTHLALVELAPPIRGAALALLQRAEPILVPAEEVPELTERLGALTRALPVASSDGSVEVPELPAPRLRVTVTWQSAALADVHWEWCYGTLPPFDLDETDTAPGPVLRDAEAEAAITARLDPLPDRARSTSAGADALHLALLALPVWRSVEGVEVVEHDPPAFRESHEAPQFSFEAAPPADDGLAAGAGHRPEHTDWLDLEVMIRVEGQQVPLAHVLEALTLGQTHLVLPSGLYLSLDRPEFARLAEIVKAAAEVQRAPDGQLRVGRRDLGLWAQLDDLGIVDAQAAEWVAKARALRDLVELPRPEPIGVASTLRSYQLEGFRWLAFLWQHRLGGILADDMGLGKTLQVLALIAHTRAEEPLPFLVVAPTSVVSGWASEAALHTPGLRVRTVEATAARRAETLAEIAEGADVVVTSYALLRLDAAEYAGIGWAGVVLDEAQQVKNHQSKAYAAVKSLGAQFLVAVTGTPFENRLMELWSLLSLAAPGLYSHPGKFTETVVRPVERNGDAAALGRLTARIKPFVLRRTKELVAADLPPKQEQVLHVELNARHRRLYDAHLAKERQRVLGLVEEDFDRNRVAILAALTRLRQLALDPGLVDEAHANVGSAKLDVLLDHLAELAAEGHRALVFSQFTTYLKRVRERLEQAGIASEYLDGATTARGRVIERFRTGEAPVFLISLKAGGTGLTLTEADYVFVLDPWWNPAAEAQAVDRAHRIGQQRTVMVYRLVSTETIEEKVMALKDRKAAIFSQVVDGGAGLSAGVSAEDIRGLFD</sequence>
<feature type="domain" description="SWIM-type" evidence="3">
    <location>
        <begin position="60"/>
        <end position="98"/>
    </location>
</feature>
<evidence type="ECO:0000256" key="1">
    <source>
        <dbReference type="ARBA" id="ARBA00022801"/>
    </source>
</evidence>
<reference evidence="7" key="1">
    <citation type="journal article" date="2019" name="Int. J. Syst. Evol. Microbiol.">
        <title>The Global Catalogue of Microorganisms (GCM) 10K type strain sequencing project: providing services to taxonomists for standard genome sequencing and annotation.</title>
        <authorList>
            <consortium name="The Broad Institute Genomics Platform"/>
            <consortium name="The Broad Institute Genome Sequencing Center for Infectious Disease"/>
            <person name="Wu L."/>
            <person name="Ma J."/>
        </authorList>
    </citation>
    <scope>NUCLEOTIDE SEQUENCE [LARGE SCALE GENOMIC DNA]</scope>
    <source>
        <strain evidence="7">JCM 16703</strain>
    </source>
</reference>
<keyword evidence="2" id="KW-0863">Zinc-finger</keyword>
<evidence type="ECO:0000313" key="6">
    <source>
        <dbReference type="EMBL" id="GAA4112823.1"/>
    </source>
</evidence>
<evidence type="ECO:0000259" key="4">
    <source>
        <dbReference type="PROSITE" id="PS51192"/>
    </source>
</evidence>
<dbReference type="InterPro" id="IPR014001">
    <property type="entry name" value="Helicase_ATP-bd"/>
</dbReference>
<organism evidence="6 7">
    <name type="scientific">Nocardioides fonticola</name>
    <dbReference type="NCBI Taxonomy" id="450363"/>
    <lineage>
        <taxon>Bacteria</taxon>
        <taxon>Bacillati</taxon>
        <taxon>Actinomycetota</taxon>
        <taxon>Actinomycetes</taxon>
        <taxon>Propionibacteriales</taxon>
        <taxon>Nocardioidaceae</taxon>
        <taxon>Nocardioides</taxon>
    </lineage>
</organism>